<accession>A0A0A9DTM0</accession>
<dbReference type="AlphaFoldDB" id="A0A0A9DTM0"/>
<evidence type="ECO:0000313" key="1">
    <source>
        <dbReference type="EMBL" id="JAD89020.1"/>
    </source>
</evidence>
<dbReference type="EMBL" id="GBRH01208875">
    <property type="protein sequence ID" value="JAD89020.1"/>
    <property type="molecule type" value="Transcribed_RNA"/>
</dbReference>
<name>A0A0A9DTM0_ARUDO</name>
<protein>
    <submittedName>
        <fullName evidence="1">Uncharacterized protein</fullName>
    </submittedName>
</protein>
<organism evidence="1">
    <name type="scientific">Arundo donax</name>
    <name type="common">Giant reed</name>
    <name type="synonym">Donax arundinaceus</name>
    <dbReference type="NCBI Taxonomy" id="35708"/>
    <lineage>
        <taxon>Eukaryota</taxon>
        <taxon>Viridiplantae</taxon>
        <taxon>Streptophyta</taxon>
        <taxon>Embryophyta</taxon>
        <taxon>Tracheophyta</taxon>
        <taxon>Spermatophyta</taxon>
        <taxon>Magnoliopsida</taxon>
        <taxon>Liliopsida</taxon>
        <taxon>Poales</taxon>
        <taxon>Poaceae</taxon>
        <taxon>PACMAD clade</taxon>
        <taxon>Arundinoideae</taxon>
        <taxon>Arundineae</taxon>
        <taxon>Arundo</taxon>
    </lineage>
</organism>
<sequence length="74" mass="8471">MIKKHDPFSDVLNREALVIKFDPEPLVTKFNQLLTEHCRIGPRAPHTNQEMPTISNVIHLPCLVRATCGNKLWP</sequence>
<proteinExistence type="predicted"/>
<reference evidence="1" key="1">
    <citation type="submission" date="2014-09" db="EMBL/GenBank/DDBJ databases">
        <authorList>
            <person name="Magalhaes I.L.F."/>
            <person name="Oliveira U."/>
            <person name="Santos F.R."/>
            <person name="Vidigal T.H.D.A."/>
            <person name="Brescovit A.D."/>
            <person name="Santos A.J."/>
        </authorList>
    </citation>
    <scope>NUCLEOTIDE SEQUENCE</scope>
    <source>
        <tissue evidence="1">Shoot tissue taken approximately 20 cm above the soil surface</tissue>
    </source>
</reference>
<reference evidence="1" key="2">
    <citation type="journal article" date="2015" name="Data Brief">
        <title>Shoot transcriptome of the giant reed, Arundo donax.</title>
        <authorList>
            <person name="Barrero R.A."/>
            <person name="Guerrero F.D."/>
            <person name="Moolhuijzen P."/>
            <person name="Goolsby J.A."/>
            <person name="Tidwell J."/>
            <person name="Bellgard S.E."/>
            <person name="Bellgard M.I."/>
        </authorList>
    </citation>
    <scope>NUCLEOTIDE SEQUENCE</scope>
    <source>
        <tissue evidence="1">Shoot tissue taken approximately 20 cm above the soil surface</tissue>
    </source>
</reference>